<organism evidence="4 5">
    <name type="scientific">Mycolicibacterium diernhoferi</name>
    <dbReference type="NCBI Taxonomy" id="1801"/>
    <lineage>
        <taxon>Bacteria</taxon>
        <taxon>Bacillati</taxon>
        <taxon>Actinomycetota</taxon>
        <taxon>Actinomycetes</taxon>
        <taxon>Mycobacteriales</taxon>
        <taxon>Mycobacteriaceae</taxon>
        <taxon>Mycolicibacterium</taxon>
    </lineage>
</organism>
<reference evidence="4 5" key="1">
    <citation type="submission" date="2016-09" db="EMBL/GenBank/DDBJ databases">
        <title>genome sequences of unsequenced Mycobacteria.</title>
        <authorList>
            <person name="Greninger A.L."/>
            <person name="Jerome K.R."/>
            <person name="Mcnair B."/>
            <person name="Wallis C."/>
            <person name="Fang F."/>
        </authorList>
    </citation>
    <scope>NUCLEOTIDE SEQUENCE [LARGE SCALE GENOMIC DNA]</scope>
    <source>
        <strain evidence="4 5">BM1</strain>
    </source>
</reference>
<feature type="domain" description="Peptidase S33 tripeptidyl aminopeptidase-like C-terminal" evidence="3">
    <location>
        <begin position="417"/>
        <end position="502"/>
    </location>
</feature>
<evidence type="ECO:0000259" key="3">
    <source>
        <dbReference type="Pfam" id="PF08386"/>
    </source>
</evidence>
<evidence type="ECO:0000313" key="5">
    <source>
        <dbReference type="Proteomes" id="UP000191039"/>
    </source>
</evidence>
<dbReference type="PROSITE" id="PS51257">
    <property type="entry name" value="PROKAR_LIPOPROTEIN"/>
    <property type="match status" value="1"/>
</dbReference>
<dbReference type="Pfam" id="PF00561">
    <property type="entry name" value="Abhydrolase_1"/>
    <property type="match status" value="1"/>
</dbReference>
<dbReference type="Gene3D" id="3.40.50.1820">
    <property type="entry name" value="alpha/beta hydrolase"/>
    <property type="match status" value="1"/>
</dbReference>
<comment type="caution">
    <text evidence="4">The sequence shown here is derived from an EMBL/GenBank/DDBJ whole genome shotgun (WGS) entry which is preliminary data.</text>
</comment>
<keyword evidence="4" id="KW-0378">Hydrolase</keyword>
<dbReference type="EMBL" id="MIJD01000249">
    <property type="protein sequence ID" value="OPE50727.1"/>
    <property type="molecule type" value="Genomic_DNA"/>
</dbReference>
<dbReference type="AlphaFoldDB" id="A0A1T3W8S7"/>
<accession>A0A1T3W8S7</accession>
<dbReference type="Proteomes" id="UP000191039">
    <property type="component" value="Unassembled WGS sequence"/>
</dbReference>
<dbReference type="GO" id="GO:0016787">
    <property type="term" value="F:hydrolase activity"/>
    <property type="evidence" value="ECO:0007669"/>
    <property type="project" value="UniProtKB-KW"/>
</dbReference>
<dbReference type="SUPFAM" id="SSF53474">
    <property type="entry name" value="alpha/beta-Hydrolases"/>
    <property type="match status" value="1"/>
</dbReference>
<dbReference type="InterPro" id="IPR029058">
    <property type="entry name" value="AB_hydrolase_fold"/>
</dbReference>
<protein>
    <submittedName>
        <fullName evidence="4">Alpha/beta hydrolase</fullName>
    </submittedName>
</protein>
<dbReference type="InterPro" id="IPR013595">
    <property type="entry name" value="Pept_S33_TAP-like_C"/>
</dbReference>
<evidence type="ECO:0000256" key="1">
    <source>
        <dbReference type="SAM" id="SignalP"/>
    </source>
</evidence>
<proteinExistence type="predicted"/>
<name>A0A1T3W8S7_9MYCO</name>
<feature type="non-terminal residue" evidence="4">
    <location>
        <position position="505"/>
    </location>
</feature>
<dbReference type="Pfam" id="PF08386">
    <property type="entry name" value="Abhydrolase_4"/>
    <property type="match status" value="1"/>
</dbReference>
<gene>
    <name evidence="4" type="ORF">BV510_20625</name>
</gene>
<evidence type="ECO:0000259" key="2">
    <source>
        <dbReference type="Pfam" id="PF00561"/>
    </source>
</evidence>
<feature type="chain" id="PRO_5038763349" evidence="1">
    <location>
        <begin position="27"/>
        <end position="505"/>
    </location>
</feature>
<feature type="signal peptide" evidence="1">
    <location>
        <begin position="1"/>
        <end position="26"/>
    </location>
</feature>
<feature type="domain" description="AB hydrolase-1" evidence="2">
    <location>
        <begin position="128"/>
        <end position="255"/>
    </location>
</feature>
<dbReference type="InterPro" id="IPR000073">
    <property type="entry name" value="AB_hydrolase_1"/>
</dbReference>
<evidence type="ECO:0000313" key="4">
    <source>
        <dbReference type="EMBL" id="OPE50727.1"/>
    </source>
</evidence>
<sequence>MRFGESRATLSALLSAVLTAVVAGCAQDGSDGADPHETTRLSYVSAPCPRPNFPGVPESGLGPEFTCGYLTVPENRRVDNGRTIQILVARAEALSDAPAADPIVYLASGPGGAGTLSAPGVIAGGMNADRDVIFVNPRGTVHSDPFLSCPETDEFTARSINLVLARQSTANLAAAAVAACRERLATSGVDFAAYNSLENATDHADLRTALGIKEWNLYGVSYGSDLALQILRDHPDGVRSVVLDSVVPPNINIVDRWWEAPASALAAITRACADQSHCVAAYPDLMQTFTATVDALDRAPAQVTVTDPSGRDVPVTVDGSKLVPLVVDWSRDAARVADIPRMIYAASRGDVTLAAEAIAASDLPAEQRGTLGYGLTLGAYCQEMTNWTTREEALAGARKAMPDLPDAVLRVTPTGSHIFDECRAWGVGRSDPAARQPASSAVPTLILSGTFDASTAPAWVDDVTGGLPNSTVLHFPGSGHGVIPDSSCAQSIMTAFIDEPNPDVD</sequence>
<keyword evidence="1" id="KW-0732">Signal</keyword>